<keyword evidence="5" id="KW-1133">Transmembrane helix</keyword>
<dbReference type="EMBL" id="SDGZ01000015">
    <property type="protein sequence ID" value="TYC48984.1"/>
    <property type="molecule type" value="Genomic_DNA"/>
</dbReference>
<keyword evidence="7" id="KW-1185">Reference proteome</keyword>
<dbReference type="Proteomes" id="UP000371977">
    <property type="component" value="Unassembled WGS sequence"/>
</dbReference>
<dbReference type="RefSeq" id="WP_148622846.1">
    <property type="nucleotide sequence ID" value="NZ_SDGZ01000015.1"/>
</dbReference>
<sequence>MTKIKRWLLAIPIIFVLALIILVIVTGVRQNKTVQDQASKINVVSSLNFYGEMAQAVGGDRVTVTNVIDKASVDPHEFEPTAVVAKTYQKAQVIISNGGGYDPWSTNFAKANSQADSVTVAKLVGYHTGDNEHFWYSADTAKLLTEQLVKSFTKLDPQNKEQFEKNQQAYLKSLAPLNDLRESIRGQLAGKSVLTTEPVMDNTLEPLGAKIIVPEFATAVEEGTDPSSADIRAWHDAIDQGKVALVIKNKQTTSKLVDQAVAYAEEKQVPVIGVTETKPDNMSFLKWQEQQLEAIKGALAQ</sequence>
<dbReference type="InterPro" id="IPR050492">
    <property type="entry name" value="Bact_metal-bind_prot9"/>
</dbReference>
<dbReference type="GO" id="GO:0030001">
    <property type="term" value="P:metal ion transport"/>
    <property type="evidence" value="ECO:0007669"/>
    <property type="project" value="InterPro"/>
</dbReference>
<keyword evidence="5" id="KW-0812">Transmembrane</keyword>
<evidence type="ECO:0000256" key="4">
    <source>
        <dbReference type="ARBA" id="ARBA00022729"/>
    </source>
</evidence>
<dbReference type="SUPFAM" id="SSF53807">
    <property type="entry name" value="Helical backbone' metal receptor"/>
    <property type="match status" value="1"/>
</dbReference>
<feature type="transmembrane region" description="Helical" evidence="5">
    <location>
        <begin position="7"/>
        <end position="28"/>
    </location>
</feature>
<evidence type="ECO:0000256" key="2">
    <source>
        <dbReference type="ARBA" id="ARBA00022448"/>
    </source>
</evidence>
<gene>
    <name evidence="6" type="ORF">ESZ50_06960</name>
</gene>
<evidence type="ECO:0000256" key="5">
    <source>
        <dbReference type="SAM" id="Phobius"/>
    </source>
</evidence>
<dbReference type="AlphaFoldDB" id="A0A6C2C516"/>
<proteinExistence type="predicted"/>
<dbReference type="GO" id="GO:0030313">
    <property type="term" value="C:cell envelope"/>
    <property type="evidence" value="ECO:0007669"/>
    <property type="project" value="UniProtKB-SubCell"/>
</dbReference>
<accession>A0A6C2C516</accession>
<dbReference type="Pfam" id="PF01297">
    <property type="entry name" value="ZnuA"/>
    <property type="match status" value="1"/>
</dbReference>
<evidence type="ECO:0000256" key="3">
    <source>
        <dbReference type="ARBA" id="ARBA00022723"/>
    </source>
</evidence>
<dbReference type="PANTHER" id="PTHR42953:SF1">
    <property type="entry name" value="METAL-BINDING PROTEIN HI_0362-RELATED"/>
    <property type="match status" value="1"/>
</dbReference>
<keyword evidence="3" id="KW-0479">Metal-binding</keyword>
<dbReference type="Gene3D" id="3.40.50.1980">
    <property type="entry name" value="Nitrogenase molybdenum iron protein domain"/>
    <property type="match status" value="2"/>
</dbReference>
<dbReference type="GO" id="GO:0046872">
    <property type="term" value="F:metal ion binding"/>
    <property type="evidence" value="ECO:0007669"/>
    <property type="project" value="UniProtKB-KW"/>
</dbReference>
<evidence type="ECO:0000313" key="6">
    <source>
        <dbReference type="EMBL" id="TYC48984.1"/>
    </source>
</evidence>
<evidence type="ECO:0000313" key="7">
    <source>
        <dbReference type="Proteomes" id="UP000371977"/>
    </source>
</evidence>
<comment type="caution">
    <text evidence="6">The sequence shown here is derived from an EMBL/GenBank/DDBJ whole genome shotgun (WGS) entry which is preliminary data.</text>
</comment>
<comment type="subcellular location">
    <subcellularLocation>
        <location evidence="1">Cell envelope</location>
    </subcellularLocation>
</comment>
<keyword evidence="2" id="KW-0813">Transport</keyword>
<evidence type="ECO:0000256" key="1">
    <source>
        <dbReference type="ARBA" id="ARBA00004196"/>
    </source>
</evidence>
<protein>
    <submittedName>
        <fullName evidence="6">ABC transporter substrate-binding protein</fullName>
    </submittedName>
</protein>
<keyword evidence="5" id="KW-0472">Membrane</keyword>
<dbReference type="OrthoDB" id="9810636at2"/>
<name>A0A6C2C516_9LACO</name>
<dbReference type="PANTHER" id="PTHR42953">
    <property type="entry name" value="HIGH-AFFINITY ZINC UPTAKE SYSTEM PROTEIN ZNUA-RELATED"/>
    <property type="match status" value="1"/>
</dbReference>
<reference evidence="6 7" key="1">
    <citation type="submission" date="2019-01" db="EMBL/GenBank/DDBJ databases">
        <title>Weissella sp. nov., a novel lactic acid bacterium isolated from animal feces.</title>
        <authorList>
            <person name="Wang L.-T."/>
        </authorList>
    </citation>
    <scope>NUCLEOTIDE SEQUENCE [LARGE SCALE GENOMIC DNA]</scope>
    <source>
        <strain evidence="6 7">8H-2</strain>
    </source>
</reference>
<dbReference type="InterPro" id="IPR006127">
    <property type="entry name" value="ZnuA-like"/>
</dbReference>
<keyword evidence="4" id="KW-0732">Signal</keyword>
<organism evidence="6 7">
    <name type="scientific">Weissella muntiaci</name>
    <dbReference type="NCBI Taxonomy" id="2508881"/>
    <lineage>
        <taxon>Bacteria</taxon>
        <taxon>Bacillati</taxon>
        <taxon>Bacillota</taxon>
        <taxon>Bacilli</taxon>
        <taxon>Lactobacillales</taxon>
        <taxon>Lactobacillaceae</taxon>
        <taxon>Weissella</taxon>
    </lineage>
</organism>